<dbReference type="GO" id="GO:0035435">
    <property type="term" value="P:phosphate ion transmembrane transport"/>
    <property type="evidence" value="ECO:0007669"/>
    <property type="project" value="TreeGrafter"/>
</dbReference>
<feature type="transmembrane region" description="Helical" evidence="6">
    <location>
        <begin position="96"/>
        <end position="118"/>
    </location>
</feature>
<feature type="transmembrane region" description="Helical" evidence="6">
    <location>
        <begin position="417"/>
        <end position="433"/>
    </location>
</feature>
<protein>
    <recommendedName>
        <fullName evidence="6">Phosphate transporter</fullName>
    </recommendedName>
</protein>
<dbReference type="HOGENOM" id="CLU_015355_3_3_7"/>
<feature type="transmembrane region" description="Helical" evidence="6">
    <location>
        <begin position="199"/>
        <end position="220"/>
    </location>
</feature>
<sequence length="548" mass="59061">MDRIKPLLEQGFYDDMEIKNIKEFEKASKKLQKDTLKIALALLFLIGAALLALIFGQANSKGLLLIFAAVIGGYMAMNIGANDVSNNVGPAVGSKAISMGGAILIAGICEMLGAIIAGGEVVSTIKGRIVSPESINDAHVFINVMLTSLLSGALWLHVATLIGAPVSTSHSVVGGIMGAGMAAAGMSAVNWHFLSGIVASWVVSPLMGALIAMFFLMLIKKTIAYKEDKKSAALKVVPYLVALMSLTFSWYLIIKVLKRLYALNFEIQLACGCILALLIFILFKRFVLKKAPQLENSHESINELFNIPLIFAAALLSFAHGANDVANAIGPLAAISQTLEDANSPMGNTLSSVPLWIMVVGAAGIALGLSLYGPKLIKTVGSEITELDKMQAFCIALSAVITVLLASQLGLPVSSTHIVVGAVFGVGFLRERLREQSRRRFARIRDNIVAAHFGEDLEEIEGFLERFDKANLKEKSLMLESLKKSKNTAIALELKKKEKKSLKKVYKEEVIKRSILKKIVTAWLVTVPVSALLGALLFVALGFIEKYF</sequence>
<feature type="transmembrane region" description="Helical" evidence="6">
    <location>
        <begin position="260"/>
        <end position="283"/>
    </location>
</feature>
<feature type="transmembrane region" description="Helical" evidence="6">
    <location>
        <begin position="138"/>
        <end position="159"/>
    </location>
</feature>
<evidence type="ECO:0000256" key="5">
    <source>
        <dbReference type="ARBA" id="ARBA00023136"/>
    </source>
</evidence>
<feature type="transmembrane region" description="Helical" evidence="6">
    <location>
        <begin position="353"/>
        <end position="372"/>
    </location>
</feature>
<keyword evidence="3 6" id="KW-0812">Transmembrane</keyword>
<keyword evidence="5 6" id="KW-0472">Membrane</keyword>
<name>F4D449_HELPX</name>
<keyword evidence="6" id="KW-0592">Phosphate transport</keyword>
<dbReference type="KEGG" id="hpx:HMPREF0462_1474"/>
<dbReference type="PANTHER" id="PTHR11101">
    <property type="entry name" value="PHOSPHATE TRANSPORTER"/>
    <property type="match status" value="1"/>
</dbReference>
<dbReference type="InterPro" id="IPR001204">
    <property type="entry name" value="Phos_transporter"/>
</dbReference>
<feature type="transmembrane region" description="Helical" evidence="6">
    <location>
        <begin position="62"/>
        <end position="84"/>
    </location>
</feature>
<dbReference type="PATRIC" id="fig|585538.3.peg.1507"/>
<dbReference type="PANTHER" id="PTHR11101:SF80">
    <property type="entry name" value="PHOSPHATE TRANSPORTER"/>
    <property type="match status" value="1"/>
</dbReference>
<gene>
    <name evidence="7" type="ORF">HMPREF0462_1474</name>
</gene>
<dbReference type="EMBL" id="CP002605">
    <property type="protein sequence ID" value="AEE71078.1"/>
    <property type="molecule type" value="Genomic_DNA"/>
</dbReference>
<dbReference type="GO" id="GO:0005315">
    <property type="term" value="F:phosphate transmembrane transporter activity"/>
    <property type="evidence" value="ECO:0007669"/>
    <property type="project" value="InterPro"/>
</dbReference>
<evidence type="ECO:0000256" key="3">
    <source>
        <dbReference type="ARBA" id="ARBA00022692"/>
    </source>
</evidence>
<reference evidence="7 8" key="1">
    <citation type="submission" date="2011-03" db="EMBL/GenBank/DDBJ databases">
        <authorList>
            <person name="Muzny D."/>
            <person name="Qin X."/>
            <person name="Deng J."/>
            <person name="Jiang H."/>
            <person name="Liu Y."/>
            <person name="Qu J."/>
            <person name="Song X.-Z."/>
            <person name="Zhang L."/>
            <person name="Thornton R."/>
            <person name="Coyle M."/>
            <person name="Francisco L."/>
            <person name="Jackson L."/>
            <person name="Javaid M."/>
            <person name="Korchina V."/>
            <person name="Kovar C."/>
            <person name="Mata R."/>
            <person name="Mathew T."/>
            <person name="Ngo R."/>
            <person name="Nguyen L."/>
            <person name="Nguyen N."/>
            <person name="Okwuonu G."/>
            <person name="Ongeri F."/>
            <person name="Pham C."/>
            <person name="Simmons D."/>
            <person name="Wilczek-Boney K."/>
            <person name="Hale W."/>
            <person name="Jakkamsetti A."/>
            <person name="Pham P."/>
            <person name="Ruth R."/>
            <person name="San Lucas F."/>
            <person name="Warren J."/>
            <person name="Zhang J."/>
            <person name="Zhao Z."/>
            <person name="Zhou C."/>
            <person name="Zhu D."/>
            <person name="Lee S."/>
            <person name="Bess C."/>
            <person name="Blankenburg K."/>
            <person name="Forbes L."/>
            <person name="Fu Q."/>
            <person name="Gubbala S."/>
            <person name="Hirani K."/>
            <person name="Jayaseelan J.C."/>
            <person name="Lara F."/>
            <person name="Munidasa M."/>
            <person name="Palculict T."/>
            <person name="Patil S."/>
            <person name="Pu L.-L."/>
            <person name="Saada N."/>
            <person name="Tang L."/>
            <person name="Weissenberger G."/>
            <person name="Zhu Y."/>
            <person name="Hemphill L."/>
            <person name="Shang Y."/>
            <person name="Youmans B."/>
            <person name="Ayvaz T."/>
            <person name="Ross M."/>
            <person name="Santibanez J."/>
            <person name="Aqrawi P."/>
            <person name="Gross S."/>
            <person name="Joshi V."/>
            <person name="Fowler G."/>
            <person name="Nazareth L."/>
            <person name="Reid J."/>
            <person name="Worley K."/>
            <person name="Petrosino J."/>
            <person name="Highlander S."/>
            <person name="Gibbs R."/>
            <person name="Gibbs R."/>
        </authorList>
    </citation>
    <scope>NUCLEOTIDE SEQUENCE [LARGE SCALE GENOMIC DNA]</scope>
    <source>
        <strain evidence="7 8">83</strain>
    </source>
</reference>
<feature type="transmembrane region" description="Helical" evidence="6">
    <location>
        <begin position="232"/>
        <end position="254"/>
    </location>
</feature>
<comment type="subcellular location">
    <subcellularLocation>
        <location evidence="1 6">Membrane</location>
        <topology evidence="1 6">Multi-pass membrane protein</topology>
    </subcellularLocation>
</comment>
<evidence type="ECO:0000313" key="7">
    <source>
        <dbReference type="EMBL" id="AEE71078.1"/>
    </source>
</evidence>
<evidence type="ECO:0000256" key="6">
    <source>
        <dbReference type="RuleBase" id="RU363058"/>
    </source>
</evidence>
<keyword evidence="4 6" id="KW-1133">Transmembrane helix</keyword>
<evidence type="ECO:0000313" key="8">
    <source>
        <dbReference type="Proteomes" id="UP000008459"/>
    </source>
</evidence>
<dbReference type="GO" id="GO:0016020">
    <property type="term" value="C:membrane"/>
    <property type="evidence" value="ECO:0007669"/>
    <property type="project" value="UniProtKB-SubCell"/>
</dbReference>
<dbReference type="AlphaFoldDB" id="F4D449"/>
<feature type="transmembrane region" description="Helical" evidence="6">
    <location>
        <begin position="38"/>
        <end position="56"/>
    </location>
</feature>
<evidence type="ECO:0000256" key="2">
    <source>
        <dbReference type="ARBA" id="ARBA00022448"/>
    </source>
</evidence>
<evidence type="ECO:0000256" key="4">
    <source>
        <dbReference type="ARBA" id="ARBA00022989"/>
    </source>
</evidence>
<feature type="transmembrane region" description="Helical" evidence="6">
    <location>
        <begin position="522"/>
        <end position="544"/>
    </location>
</feature>
<organism evidence="7 8">
    <name type="scientific">Helicobacter pylori 83</name>
    <dbReference type="NCBI Taxonomy" id="585538"/>
    <lineage>
        <taxon>Bacteria</taxon>
        <taxon>Pseudomonadati</taxon>
        <taxon>Campylobacterota</taxon>
        <taxon>Epsilonproteobacteria</taxon>
        <taxon>Campylobacterales</taxon>
        <taxon>Helicobacteraceae</taxon>
        <taxon>Helicobacter</taxon>
    </lineage>
</organism>
<feature type="transmembrane region" description="Helical" evidence="6">
    <location>
        <begin position="392"/>
        <end position="411"/>
    </location>
</feature>
<proteinExistence type="inferred from homology"/>
<evidence type="ECO:0000256" key="1">
    <source>
        <dbReference type="ARBA" id="ARBA00004141"/>
    </source>
</evidence>
<accession>F4D449</accession>
<feature type="transmembrane region" description="Helical" evidence="6">
    <location>
        <begin position="304"/>
        <end position="322"/>
    </location>
</feature>
<keyword evidence="2 6" id="KW-0813">Transport</keyword>
<dbReference type="Proteomes" id="UP000008459">
    <property type="component" value="Chromosome"/>
</dbReference>
<comment type="similarity">
    <text evidence="6">Belongs to the inorganic phosphate transporter (PiT) (TC 2.A.20) family.</text>
</comment>
<dbReference type="Pfam" id="PF01384">
    <property type="entry name" value="PHO4"/>
    <property type="match status" value="1"/>
</dbReference>